<dbReference type="Proteomes" id="UP000782610">
    <property type="component" value="Unassembled WGS sequence"/>
</dbReference>
<dbReference type="GO" id="GO:0016020">
    <property type="term" value="C:membrane"/>
    <property type="evidence" value="ECO:0007669"/>
    <property type="project" value="InterPro"/>
</dbReference>
<evidence type="ECO:0000313" key="5">
    <source>
        <dbReference type="EMBL" id="MBI4922396.1"/>
    </source>
</evidence>
<organism evidence="5 6">
    <name type="scientific">Devosia nanyangense</name>
    <dbReference type="NCBI Taxonomy" id="1228055"/>
    <lineage>
        <taxon>Bacteria</taxon>
        <taxon>Pseudomonadati</taxon>
        <taxon>Pseudomonadota</taxon>
        <taxon>Alphaproteobacteria</taxon>
        <taxon>Hyphomicrobiales</taxon>
        <taxon>Devosiaceae</taxon>
        <taxon>Devosia</taxon>
    </lineage>
</organism>
<protein>
    <submittedName>
        <fullName evidence="5">Transporter substrate-binding domain-containing protein</fullName>
    </submittedName>
</protein>
<gene>
    <name evidence="5" type="ORF">HY834_11650</name>
</gene>
<keyword evidence="1 2" id="KW-0732">Signal</keyword>
<proteinExistence type="predicted"/>
<dbReference type="GO" id="GO:0015276">
    <property type="term" value="F:ligand-gated monoatomic ion channel activity"/>
    <property type="evidence" value="ECO:0007669"/>
    <property type="project" value="InterPro"/>
</dbReference>
<feature type="domain" description="Ionotropic glutamate receptor C-terminal" evidence="4">
    <location>
        <begin position="32"/>
        <end position="259"/>
    </location>
</feature>
<evidence type="ECO:0000313" key="6">
    <source>
        <dbReference type="Proteomes" id="UP000782610"/>
    </source>
</evidence>
<reference evidence="5" key="1">
    <citation type="submission" date="2020-07" db="EMBL/GenBank/DDBJ databases">
        <title>Huge and variable diversity of episymbiotic CPR bacteria and DPANN archaea in groundwater ecosystems.</title>
        <authorList>
            <person name="He C.Y."/>
            <person name="Keren R."/>
            <person name="Whittaker M."/>
            <person name="Farag I.F."/>
            <person name="Doudna J."/>
            <person name="Cate J.H.D."/>
            <person name="Banfield J.F."/>
        </authorList>
    </citation>
    <scope>NUCLEOTIDE SEQUENCE</scope>
    <source>
        <strain evidence="5">NC_groundwater_1586_Pr3_B-0.1um_66_15</strain>
    </source>
</reference>
<dbReference type="InterPro" id="IPR001320">
    <property type="entry name" value="Iontro_rcpt_C"/>
</dbReference>
<accession>A0A933L2J6</accession>
<dbReference type="AlphaFoldDB" id="A0A933L2J6"/>
<feature type="chain" id="PRO_5036882800" evidence="2">
    <location>
        <begin position="23"/>
        <end position="264"/>
    </location>
</feature>
<dbReference type="SUPFAM" id="SSF53850">
    <property type="entry name" value="Periplasmic binding protein-like II"/>
    <property type="match status" value="1"/>
</dbReference>
<dbReference type="Pfam" id="PF00497">
    <property type="entry name" value="SBP_bac_3"/>
    <property type="match status" value="1"/>
</dbReference>
<name>A0A933L2J6_9HYPH</name>
<dbReference type="PANTHER" id="PTHR35936">
    <property type="entry name" value="MEMBRANE-BOUND LYTIC MUREIN TRANSGLYCOSYLASE F"/>
    <property type="match status" value="1"/>
</dbReference>
<dbReference type="PANTHER" id="PTHR35936:SF19">
    <property type="entry name" value="AMINO-ACID-BINDING PROTEIN YXEM-RELATED"/>
    <property type="match status" value="1"/>
</dbReference>
<evidence type="ECO:0000259" key="4">
    <source>
        <dbReference type="SMART" id="SM00079"/>
    </source>
</evidence>
<feature type="domain" description="Solute-binding protein family 3/N-terminal" evidence="3">
    <location>
        <begin position="32"/>
        <end position="260"/>
    </location>
</feature>
<dbReference type="SMART" id="SM00079">
    <property type="entry name" value="PBPe"/>
    <property type="match status" value="1"/>
</dbReference>
<comment type="caution">
    <text evidence="5">The sequence shown here is derived from an EMBL/GenBank/DDBJ whole genome shotgun (WGS) entry which is preliminary data.</text>
</comment>
<evidence type="ECO:0000256" key="2">
    <source>
        <dbReference type="SAM" id="SignalP"/>
    </source>
</evidence>
<dbReference type="EMBL" id="JACRAF010000031">
    <property type="protein sequence ID" value="MBI4922396.1"/>
    <property type="molecule type" value="Genomic_DNA"/>
</dbReference>
<evidence type="ECO:0000259" key="3">
    <source>
        <dbReference type="SMART" id="SM00062"/>
    </source>
</evidence>
<dbReference type="SMART" id="SM00062">
    <property type="entry name" value="PBPb"/>
    <property type="match status" value="1"/>
</dbReference>
<dbReference type="InterPro" id="IPR001638">
    <property type="entry name" value="Solute-binding_3/MltF_N"/>
</dbReference>
<sequence>MKPAVQALAATLIAFAIGSASAAALPDLGGRTIRAVTENAYTPLNFADPKTGQGIGWEYDAINEIGKRLNAKIEWNLSSWDVMIEAVKSGQYDVGMDGITINDERKQQVDFSDPYMTSQQYMLVRGSEERIRSKDDFAANTDLLIGAQAGTSNFYAAVYDVLDGDEANPRIKLFDTFGASVQALKSGDVDMVLMDQASIEGYIAADPGVFKTIGDPIGSDEFGFILQKGSDLVAPINAALASMRADGTIDGLNRKWFYEYSAAQ</sequence>
<feature type="signal peptide" evidence="2">
    <location>
        <begin position="1"/>
        <end position="22"/>
    </location>
</feature>
<evidence type="ECO:0000256" key="1">
    <source>
        <dbReference type="ARBA" id="ARBA00022729"/>
    </source>
</evidence>
<dbReference type="Gene3D" id="3.40.190.10">
    <property type="entry name" value="Periplasmic binding protein-like II"/>
    <property type="match status" value="2"/>
</dbReference>